<feature type="compositionally biased region" description="Gly residues" evidence="1">
    <location>
        <begin position="54"/>
        <end position="83"/>
    </location>
</feature>
<evidence type="ECO:0000313" key="3">
    <source>
        <dbReference type="EMBL" id="GAQ91629.1"/>
    </source>
</evidence>
<organism evidence="3 4">
    <name type="scientific">Klebsormidium nitens</name>
    <name type="common">Green alga</name>
    <name type="synonym">Ulothrix nitens</name>
    <dbReference type="NCBI Taxonomy" id="105231"/>
    <lineage>
        <taxon>Eukaryota</taxon>
        <taxon>Viridiplantae</taxon>
        <taxon>Streptophyta</taxon>
        <taxon>Klebsormidiophyceae</taxon>
        <taxon>Klebsormidiales</taxon>
        <taxon>Klebsormidiaceae</taxon>
        <taxon>Klebsormidium</taxon>
    </lineage>
</organism>
<protein>
    <recommendedName>
        <fullName evidence="5">CCHC-type domain-containing protein</fullName>
    </recommendedName>
</protein>
<dbReference type="GO" id="GO:0003676">
    <property type="term" value="F:nucleic acid binding"/>
    <property type="evidence" value="ECO:0007669"/>
    <property type="project" value="InterPro"/>
</dbReference>
<evidence type="ECO:0000313" key="4">
    <source>
        <dbReference type="Proteomes" id="UP000054558"/>
    </source>
</evidence>
<keyword evidence="2" id="KW-0472">Membrane</keyword>
<reference evidence="3 4" key="1">
    <citation type="journal article" date="2014" name="Nat. Commun.">
        <title>Klebsormidium flaccidum genome reveals primary factors for plant terrestrial adaptation.</title>
        <authorList>
            <person name="Hori K."/>
            <person name="Maruyama F."/>
            <person name="Fujisawa T."/>
            <person name="Togashi T."/>
            <person name="Yamamoto N."/>
            <person name="Seo M."/>
            <person name="Sato S."/>
            <person name="Yamada T."/>
            <person name="Mori H."/>
            <person name="Tajima N."/>
            <person name="Moriyama T."/>
            <person name="Ikeuchi M."/>
            <person name="Watanabe M."/>
            <person name="Wada H."/>
            <person name="Kobayashi K."/>
            <person name="Saito M."/>
            <person name="Masuda T."/>
            <person name="Sasaki-Sekimoto Y."/>
            <person name="Mashiguchi K."/>
            <person name="Awai K."/>
            <person name="Shimojima M."/>
            <person name="Masuda S."/>
            <person name="Iwai M."/>
            <person name="Nobusawa T."/>
            <person name="Narise T."/>
            <person name="Kondo S."/>
            <person name="Saito H."/>
            <person name="Sato R."/>
            <person name="Murakawa M."/>
            <person name="Ihara Y."/>
            <person name="Oshima-Yamada Y."/>
            <person name="Ohtaka K."/>
            <person name="Satoh M."/>
            <person name="Sonobe K."/>
            <person name="Ishii M."/>
            <person name="Ohtani R."/>
            <person name="Kanamori-Sato M."/>
            <person name="Honoki R."/>
            <person name="Miyazaki D."/>
            <person name="Mochizuki H."/>
            <person name="Umetsu J."/>
            <person name="Higashi K."/>
            <person name="Shibata D."/>
            <person name="Kamiya Y."/>
            <person name="Sato N."/>
            <person name="Nakamura Y."/>
            <person name="Tabata S."/>
            <person name="Ida S."/>
            <person name="Kurokawa K."/>
            <person name="Ohta H."/>
        </authorList>
    </citation>
    <scope>NUCLEOTIDE SEQUENCE [LARGE SCALE GENOMIC DNA]</scope>
    <source>
        <strain evidence="3 4">NIES-2285</strain>
    </source>
</reference>
<dbReference type="AlphaFoldDB" id="A0A1Y1IQ70"/>
<dbReference type="Proteomes" id="UP000054558">
    <property type="component" value="Unassembled WGS sequence"/>
</dbReference>
<keyword evidence="2" id="KW-1133">Transmembrane helix</keyword>
<dbReference type="EMBL" id="DF237770">
    <property type="protein sequence ID" value="GAQ91629.1"/>
    <property type="molecule type" value="Genomic_DNA"/>
</dbReference>
<proteinExistence type="predicted"/>
<dbReference type="SUPFAM" id="SSF57756">
    <property type="entry name" value="Retrovirus zinc finger-like domains"/>
    <property type="match status" value="1"/>
</dbReference>
<keyword evidence="2" id="KW-0812">Transmembrane</keyword>
<evidence type="ECO:0000256" key="1">
    <source>
        <dbReference type="SAM" id="MobiDB-lite"/>
    </source>
</evidence>
<evidence type="ECO:0008006" key="5">
    <source>
        <dbReference type="Google" id="ProtNLM"/>
    </source>
</evidence>
<evidence type="ECO:0000256" key="2">
    <source>
        <dbReference type="SAM" id="Phobius"/>
    </source>
</evidence>
<sequence>MERHPRRQAWALWHLAWNGAMGKMPLWLGLLRWLLGANKKNKFFKRKGPDGPSGSQGSGSGNGAGNGKKAKTGGGGQSGGGPGEHGKISRAERDRRFKEGLCLYCGEKNHKAAGCPKKSSQGPVN</sequence>
<feature type="transmembrane region" description="Helical" evidence="2">
    <location>
        <begin position="12"/>
        <end position="35"/>
    </location>
</feature>
<gene>
    <name evidence="3" type="ORF">KFL_008210080</name>
</gene>
<dbReference type="GO" id="GO:0008270">
    <property type="term" value="F:zinc ion binding"/>
    <property type="evidence" value="ECO:0007669"/>
    <property type="project" value="InterPro"/>
</dbReference>
<keyword evidence="4" id="KW-1185">Reference proteome</keyword>
<feature type="region of interest" description="Disordered" evidence="1">
    <location>
        <begin position="42"/>
        <end position="92"/>
    </location>
</feature>
<accession>A0A1Y1IQ70</accession>
<name>A0A1Y1IQ70_KLENI</name>
<dbReference type="InterPro" id="IPR036875">
    <property type="entry name" value="Znf_CCHC_sf"/>
</dbReference>
<dbReference type="OrthoDB" id="2432520at2759"/>